<protein>
    <recommendedName>
        <fullName evidence="1">non-specific serine/threonine protein kinase</fullName>
        <ecNumber evidence="1">2.7.11.1</ecNumber>
    </recommendedName>
</protein>
<dbReference type="PANTHER" id="PTHR43289">
    <property type="entry name" value="MITOGEN-ACTIVATED PROTEIN KINASE KINASE KINASE 20-RELATED"/>
    <property type="match status" value="1"/>
</dbReference>
<evidence type="ECO:0000313" key="9">
    <source>
        <dbReference type="EMBL" id="MFG3188233.1"/>
    </source>
</evidence>
<sequence>MQVRARHAHPHPTPTERPVAGRYRLERLLGRGGAADVYEALDLRLRRPVAVKVFRPSESRRTDVQCGQEARLLARMHHPGLVTLYDTGDDGGRPFLVLQLVRGTTLRRRIARSALTPAETCRTGAVLASALAHVHARGVVHRDVKPSNILLDRADAPHLSDFGISRRFDTPADAADVVPDSAGTLVGTASYMAPEQALGRYAGPSADVYSLGLVLLEALKGEAEYGGTPLEAAVAHLNRSPVLPAGLPAELARLLTAMTDRSPGVRPDAASCARVLADPRTAGRTAGRAAAPGPGRPRRRAGAAGAVTATVVTLGLTLTGSLGRPAADGATPPPRPGNADGSRTASAPLAPAPYFPGPLS</sequence>
<dbReference type="GO" id="GO:0004674">
    <property type="term" value="F:protein serine/threonine kinase activity"/>
    <property type="evidence" value="ECO:0007669"/>
    <property type="project" value="UniProtKB-EC"/>
</dbReference>
<dbReference type="EMBL" id="JBICZW010000002">
    <property type="protein sequence ID" value="MFG3188233.1"/>
    <property type="molecule type" value="Genomic_DNA"/>
</dbReference>
<feature type="compositionally biased region" description="Pro residues" evidence="7">
    <location>
        <begin position="350"/>
        <end position="360"/>
    </location>
</feature>
<feature type="compositionally biased region" description="Low complexity" evidence="7">
    <location>
        <begin position="280"/>
        <end position="293"/>
    </location>
</feature>
<keyword evidence="3 9" id="KW-0808">Transferase</keyword>
<keyword evidence="10" id="KW-1185">Reference proteome</keyword>
<dbReference type="PANTHER" id="PTHR43289:SF6">
    <property type="entry name" value="SERINE_THREONINE-PROTEIN KINASE NEKL-3"/>
    <property type="match status" value="1"/>
</dbReference>
<feature type="region of interest" description="Disordered" evidence="7">
    <location>
        <begin position="278"/>
        <end position="305"/>
    </location>
</feature>
<evidence type="ECO:0000256" key="5">
    <source>
        <dbReference type="ARBA" id="ARBA00022777"/>
    </source>
</evidence>
<dbReference type="InterPro" id="IPR000719">
    <property type="entry name" value="Prot_kinase_dom"/>
</dbReference>
<evidence type="ECO:0000259" key="8">
    <source>
        <dbReference type="PROSITE" id="PS50011"/>
    </source>
</evidence>
<gene>
    <name evidence="9" type="ORF">ACGFYS_04775</name>
</gene>
<dbReference type="Gene3D" id="3.30.200.20">
    <property type="entry name" value="Phosphorylase Kinase, domain 1"/>
    <property type="match status" value="1"/>
</dbReference>
<evidence type="ECO:0000256" key="6">
    <source>
        <dbReference type="ARBA" id="ARBA00022840"/>
    </source>
</evidence>
<dbReference type="CDD" id="cd14014">
    <property type="entry name" value="STKc_PknB_like"/>
    <property type="match status" value="1"/>
</dbReference>
<keyword evidence="2" id="KW-0723">Serine/threonine-protein kinase</keyword>
<dbReference type="RefSeq" id="WP_392879644.1">
    <property type="nucleotide sequence ID" value="NZ_JBICZW010000002.1"/>
</dbReference>
<dbReference type="InterPro" id="IPR011009">
    <property type="entry name" value="Kinase-like_dom_sf"/>
</dbReference>
<evidence type="ECO:0000256" key="4">
    <source>
        <dbReference type="ARBA" id="ARBA00022741"/>
    </source>
</evidence>
<dbReference type="SUPFAM" id="SSF56112">
    <property type="entry name" value="Protein kinase-like (PK-like)"/>
    <property type="match status" value="1"/>
</dbReference>
<dbReference type="Gene3D" id="1.10.510.10">
    <property type="entry name" value="Transferase(Phosphotransferase) domain 1"/>
    <property type="match status" value="1"/>
</dbReference>
<proteinExistence type="predicted"/>
<organism evidence="9 10">
    <name type="scientific">Streptomyces omiyaensis</name>
    <dbReference type="NCBI Taxonomy" id="68247"/>
    <lineage>
        <taxon>Bacteria</taxon>
        <taxon>Bacillati</taxon>
        <taxon>Actinomycetota</taxon>
        <taxon>Actinomycetes</taxon>
        <taxon>Kitasatosporales</taxon>
        <taxon>Streptomycetaceae</taxon>
        <taxon>Streptomyces</taxon>
    </lineage>
</organism>
<dbReference type="PROSITE" id="PS50011">
    <property type="entry name" value="PROTEIN_KINASE_DOM"/>
    <property type="match status" value="1"/>
</dbReference>
<accession>A0ABW7BL32</accession>
<reference evidence="9 10" key="1">
    <citation type="submission" date="2024-10" db="EMBL/GenBank/DDBJ databases">
        <title>The Natural Products Discovery Center: Release of the First 8490 Sequenced Strains for Exploring Actinobacteria Biosynthetic Diversity.</title>
        <authorList>
            <person name="Kalkreuter E."/>
            <person name="Kautsar S.A."/>
            <person name="Yang D."/>
            <person name="Bader C.D."/>
            <person name="Teijaro C.N."/>
            <person name="Fluegel L."/>
            <person name="Davis C.M."/>
            <person name="Simpson J.R."/>
            <person name="Lauterbach L."/>
            <person name="Steele A.D."/>
            <person name="Gui C."/>
            <person name="Meng S."/>
            <person name="Li G."/>
            <person name="Viehrig K."/>
            <person name="Ye F."/>
            <person name="Su P."/>
            <person name="Kiefer A.F."/>
            <person name="Nichols A."/>
            <person name="Cepeda A.J."/>
            <person name="Yan W."/>
            <person name="Fan B."/>
            <person name="Jiang Y."/>
            <person name="Adhikari A."/>
            <person name="Zheng C.-J."/>
            <person name="Schuster L."/>
            <person name="Cowan T.M."/>
            <person name="Smanski M.J."/>
            <person name="Chevrette M.G."/>
            <person name="De Carvalho L.P.S."/>
            <person name="Shen B."/>
        </authorList>
    </citation>
    <scope>NUCLEOTIDE SEQUENCE [LARGE SCALE GENOMIC DNA]</scope>
    <source>
        <strain evidence="9 10">NPDC048229</strain>
    </source>
</reference>
<dbReference type="PROSITE" id="PS00108">
    <property type="entry name" value="PROTEIN_KINASE_ST"/>
    <property type="match status" value="1"/>
</dbReference>
<comment type="caution">
    <text evidence="9">The sequence shown here is derived from an EMBL/GenBank/DDBJ whole genome shotgun (WGS) entry which is preliminary data.</text>
</comment>
<name>A0ABW7BL32_9ACTN</name>
<keyword evidence="4" id="KW-0547">Nucleotide-binding</keyword>
<dbReference type="InterPro" id="IPR008271">
    <property type="entry name" value="Ser/Thr_kinase_AS"/>
</dbReference>
<evidence type="ECO:0000256" key="2">
    <source>
        <dbReference type="ARBA" id="ARBA00022527"/>
    </source>
</evidence>
<evidence type="ECO:0000256" key="3">
    <source>
        <dbReference type="ARBA" id="ARBA00022679"/>
    </source>
</evidence>
<dbReference type="SMART" id="SM00220">
    <property type="entry name" value="S_TKc"/>
    <property type="match status" value="1"/>
</dbReference>
<feature type="region of interest" description="Disordered" evidence="7">
    <location>
        <begin position="320"/>
        <end position="360"/>
    </location>
</feature>
<dbReference type="EC" id="2.7.11.1" evidence="1"/>
<keyword evidence="5 9" id="KW-0418">Kinase</keyword>
<evidence type="ECO:0000313" key="10">
    <source>
        <dbReference type="Proteomes" id="UP001604282"/>
    </source>
</evidence>
<dbReference type="Pfam" id="PF00069">
    <property type="entry name" value="Pkinase"/>
    <property type="match status" value="1"/>
</dbReference>
<evidence type="ECO:0000256" key="1">
    <source>
        <dbReference type="ARBA" id="ARBA00012513"/>
    </source>
</evidence>
<feature type="domain" description="Protein kinase" evidence="8">
    <location>
        <begin position="23"/>
        <end position="281"/>
    </location>
</feature>
<dbReference type="Proteomes" id="UP001604282">
    <property type="component" value="Unassembled WGS sequence"/>
</dbReference>
<keyword evidence="6" id="KW-0067">ATP-binding</keyword>
<evidence type="ECO:0000256" key="7">
    <source>
        <dbReference type="SAM" id="MobiDB-lite"/>
    </source>
</evidence>